<dbReference type="Proteomes" id="UP000000560">
    <property type="component" value="Chromosome IV"/>
</dbReference>
<reference evidence="2" key="1">
    <citation type="journal article" date="2005" name="Nature">
        <title>Sequencing of Aspergillus nidulans and comparative analysis with A. fumigatus and A. oryzae.</title>
        <authorList>
            <person name="Galagan J.E."/>
            <person name="Calvo S.E."/>
            <person name="Cuomo C."/>
            <person name="Ma L.J."/>
            <person name="Wortman J.R."/>
            <person name="Batzoglou S."/>
            <person name="Lee S.I."/>
            <person name="Basturkmen M."/>
            <person name="Spevak C.C."/>
            <person name="Clutterbuck J."/>
            <person name="Kapitonov V."/>
            <person name="Jurka J."/>
            <person name="Scazzocchio C."/>
            <person name="Farman M."/>
            <person name="Butler J."/>
            <person name="Purcell S."/>
            <person name="Harris S."/>
            <person name="Braus G.H."/>
            <person name="Draht O."/>
            <person name="Busch S."/>
            <person name="D'Enfert C."/>
            <person name="Bouchier C."/>
            <person name="Goldman G.H."/>
            <person name="Bell-Pedersen D."/>
            <person name="Griffiths-Jones S."/>
            <person name="Doonan J.H."/>
            <person name="Yu J."/>
            <person name="Vienken K."/>
            <person name="Pain A."/>
            <person name="Freitag M."/>
            <person name="Selker E.U."/>
            <person name="Archer D.B."/>
            <person name="Penalva M.A."/>
            <person name="Oakley B.R."/>
            <person name="Momany M."/>
            <person name="Tanaka T."/>
            <person name="Kumagai T."/>
            <person name="Asai K."/>
            <person name="Machida M."/>
            <person name="Nierman W.C."/>
            <person name="Denning D.W."/>
            <person name="Caddick M."/>
            <person name="Hynes M."/>
            <person name="Paoletti M."/>
            <person name="Fischer R."/>
            <person name="Miller B."/>
            <person name="Dyer P."/>
            <person name="Sachs M.S."/>
            <person name="Osmani S.A."/>
            <person name="Birren B.W."/>
        </authorList>
    </citation>
    <scope>NUCLEOTIDE SEQUENCE [LARGE SCALE GENOMIC DNA]</scope>
    <source>
        <strain evidence="2">FGSC A4 / ATCC 38163 / CBS 112.46 / NRRL 194 / M139</strain>
    </source>
</reference>
<evidence type="ECO:0000313" key="1">
    <source>
        <dbReference type="EMBL" id="CBF80203.1"/>
    </source>
</evidence>
<protein>
    <submittedName>
        <fullName evidence="1">Uncharacterized protein</fullName>
    </submittedName>
</protein>
<name>C8VDW0_EMENI</name>
<proteinExistence type="predicted"/>
<accession>C8VDW0</accession>
<dbReference type="GeneID" id="2869712"/>
<dbReference type="InParanoid" id="C8VDW0"/>
<organism evidence="1 2">
    <name type="scientific">Emericella nidulans (strain FGSC A4 / ATCC 38163 / CBS 112.46 / NRRL 194 / M139)</name>
    <name type="common">Aspergillus nidulans</name>
    <dbReference type="NCBI Taxonomy" id="227321"/>
    <lineage>
        <taxon>Eukaryota</taxon>
        <taxon>Fungi</taxon>
        <taxon>Dikarya</taxon>
        <taxon>Ascomycota</taxon>
        <taxon>Pezizomycotina</taxon>
        <taxon>Eurotiomycetes</taxon>
        <taxon>Eurotiomycetidae</taxon>
        <taxon>Eurotiales</taxon>
        <taxon>Aspergillaceae</taxon>
        <taxon>Aspergillus</taxon>
        <taxon>Aspergillus subgen. Nidulantes</taxon>
    </lineage>
</organism>
<dbReference type="HOGENOM" id="CLU_3279460_0_0_1"/>
<evidence type="ECO:0000313" key="2">
    <source>
        <dbReference type="Proteomes" id="UP000000560"/>
    </source>
</evidence>
<gene>
    <name evidence="1" type="ORF">ANIA_11026</name>
</gene>
<sequence length="41" mass="4707">MATKLHHAGMGTCCMQPLIKPDSLPYFYYDYKDKQDNIVLG</sequence>
<dbReference type="RefSeq" id="XP_681104.2">
    <property type="nucleotide sequence ID" value="XM_676012.2"/>
</dbReference>
<dbReference type="EMBL" id="BN001304">
    <property type="protein sequence ID" value="CBF80203.1"/>
    <property type="molecule type" value="Genomic_DNA"/>
</dbReference>
<keyword evidence="2" id="KW-1185">Reference proteome</keyword>
<dbReference type="KEGG" id="ani:ANIA_11026"/>
<reference evidence="2" key="2">
    <citation type="journal article" date="2009" name="Fungal Genet. Biol.">
        <title>The 2008 update of the Aspergillus nidulans genome annotation: a community effort.</title>
        <authorList>
            <person name="Wortman J.R."/>
            <person name="Gilsenan J.M."/>
            <person name="Joardar V."/>
            <person name="Deegan J."/>
            <person name="Clutterbuck J."/>
            <person name="Andersen M.R."/>
            <person name="Archer D."/>
            <person name="Bencina M."/>
            <person name="Braus G."/>
            <person name="Coutinho P."/>
            <person name="von Dohren H."/>
            <person name="Doonan J."/>
            <person name="Driessen A.J."/>
            <person name="Durek P."/>
            <person name="Espeso E."/>
            <person name="Fekete E."/>
            <person name="Flipphi M."/>
            <person name="Estrada C.G."/>
            <person name="Geysens S."/>
            <person name="Goldman G."/>
            <person name="de Groot P.W."/>
            <person name="Hansen K."/>
            <person name="Harris S.D."/>
            <person name="Heinekamp T."/>
            <person name="Helmstaedt K."/>
            <person name="Henrissat B."/>
            <person name="Hofmann G."/>
            <person name="Homan T."/>
            <person name="Horio T."/>
            <person name="Horiuchi H."/>
            <person name="James S."/>
            <person name="Jones M."/>
            <person name="Karaffa L."/>
            <person name="Karanyi Z."/>
            <person name="Kato M."/>
            <person name="Keller N."/>
            <person name="Kelly D.E."/>
            <person name="Kiel J.A."/>
            <person name="Kim J.M."/>
            <person name="van der Klei I.J."/>
            <person name="Klis F.M."/>
            <person name="Kovalchuk A."/>
            <person name="Krasevec N."/>
            <person name="Kubicek C.P."/>
            <person name="Liu B."/>
            <person name="Maccabe A."/>
            <person name="Meyer V."/>
            <person name="Mirabito P."/>
            <person name="Miskei M."/>
            <person name="Mos M."/>
            <person name="Mullins J."/>
            <person name="Nelson D.R."/>
            <person name="Nielsen J."/>
            <person name="Oakley B.R."/>
            <person name="Osmani S.A."/>
            <person name="Pakula T."/>
            <person name="Paszewski A."/>
            <person name="Paulsen I."/>
            <person name="Pilsyk S."/>
            <person name="Pocsi I."/>
            <person name="Punt P.J."/>
            <person name="Ram A.F."/>
            <person name="Ren Q."/>
            <person name="Robellet X."/>
            <person name="Robson G."/>
            <person name="Seiboth B."/>
            <person name="van Solingen P."/>
            <person name="Specht T."/>
            <person name="Sun J."/>
            <person name="Taheri-Talesh N."/>
            <person name="Takeshita N."/>
            <person name="Ussery D."/>
            <person name="vanKuyk P.A."/>
            <person name="Visser H."/>
            <person name="van de Vondervoort P.J."/>
            <person name="de Vries R.P."/>
            <person name="Walton J."/>
            <person name="Xiang X."/>
            <person name="Xiong Y."/>
            <person name="Zeng A.P."/>
            <person name="Brandt B.W."/>
            <person name="Cornell M.J."/>
            <person name="van den Hondel C.A."/>
            <person name="Visser J."/>
            <person name="Oliver S.G."/>
            <person name="Turner G."/>
        </authorList>
    </citation>
    <scope>GENOME REANNOTATION</scope>
    <source>
        <strain evidence="2">FGSC A4 / ATCC 38163 / CBS 112.46 / NRRL 194 / M139</strain>
    </source>
</reference>
<dbReference type="AlphaFoldDB" id="C8VDW0"/>